<evidence type="ECO:0000256" key="1">
    <source>
        <dbReference type="SAM" id="Coils"/>
    </source>
</evidence>
<organism evidence="2 3">
    <name type="scientific">Pycnococcus provasolii</name>
    <dbReference type="NCBI Taxonomy" id="41880"/>
    <lineage>
        <taxon>Eukaryota</taxon>
        <taxon>Viridiplantae</taxon>
        <taxon>Chlorophyta</taxon>
        <taxon>Pseudoscourfieldiophyceae</taxon>
        <taxon>Pseudoscourfieldiales</taxon>
        <taxon>Pycnococcaceae</taxon>
        <taxon>Pycnococcus</taxon>
    </lineage>
</organism>
<feature type="coiled-coil region" evidence="1">
    <location>
        <begin position="86"/>
        <end position="113"/>
    </location>
</feature>
<name>A0A830HEW4_9CHLO</name>
<keyword evidence="3" id="KW-1185">Reference proteome</keyword>
<comment type="caution">
    <text evidence="2">The sequence shown here is derived from an EMBL/GenBank/DDBJ whole genome shotgun (WGS) entry which is preliminary data.</text>
</comment>
<proteinExistence type="predicted"/>
<accession>A0A830HEW4</accession>
<dbReference type="AlphaFoldDB" id="A0A830HEW4"/>
<evidence type="ECO:0000313" key="3">
    <source>
        <dbReference type="Proteomes" id="UP000660262"/>
    </source>
</evidence>
<dbReference type="EMBL" id="BNJQ01000009">
    <property type="protein sequence ID" value="GHP05033.1"/>
    <property type="molecule type" value="Genomic_DNA"/>
</dbReference>
<evidence type="ECO:0000313" key="2">
    <source>
        <dbReference type="EMBL" id="GHP05033.1"/>
    </source>
</evidence>
<dbReference type="Proteomes" id="UP000660262">
    <property type="component" value="Unassembled WGS sequence"/>
</dbReference>
<gene>
    <name evidence="2" type="ORF">PPROV_000378500</name>
</gene>
<sequence length="113" mass="12495">MTVRSPLTTGDAVGAFRRATGAAFGQSGAGDLAELVGIARVPRVEGDWDWLMNALLMLPTDALAVLPCRLRIWDPDAPITTQQDVDDAMREDLEAWNRRFDELQIEYESTTTT</sequence>
<reference evidence="2" key="1">
    <citation type="submission" date="2020-10" db="EMBL/GenBank/DDBJ databases">
        <title>Unveiling of a novel bifunctional photoreceptor, Dualchrome1, isolated from a cosmopolitan green alga.</title>
        <authorList>
            <person name="Suzuki S."/>
            <person name="Kawachi M."/>
        </authorList>
    </citation>
    <scope>NUCLEOTIDE SEQUENCE</scope>
    <source>
        <strain evidence="2">NIES 2893</strain>
    </source>
</reference>
<keyword evidence="1" id="KW-0175">Coiled coil</keyword>
<protein>
    <submittedName>
        <fullName evidence="2">Uncharacterized protein</fullName>
    </submittedName>
</protein>